<dbReference type="PANTHER" id="PTHR35024">
    <property type="entry name" value="HYPOTHETICAL CYTOSOLIC PROTEIN"/>
    <property type="match status" value="1"/>
</dbReference>
<dbReference type="PANTHER" id="PTHR35024:SF4">
    <property type="entry name" value="POLYMER-FORMING CYTOSKELETAL PROTEIN"/>
    <property type="match status" value="1"/>
</dbReference>
<dbReference type="EMBL" id="GU474872">
    <property type="protein sequence ID" value="ADI17722.1"/>
    <property type="molecule type" value="Genomic_DNA"/>
</dbReference>
<comment type="similarity">
    <text evidence="1">Belongs to the bactofilin family.</text>
</comment>
<organism evidence="2">
    <name type="scientific">uncultured Oceanospirillales bacterium HF0130_25G24</name>
    <dbReference type="NCBI Taxonomy" id="710744"/>
    <lineage>
        <taxon>Bacteria</taxon>
        <taxon>Pseudomonadati</taxon>
        <taxon>Pseudomonadota</taxon>
        <taxon>Gammaproteobacteria</taxon>
        <taxon>Oceanospirillales</taxon>
        <taxon>environmental samples</taxon>
    </lineage>
</organism>
<reference evidence="2" key="1">
    <citation type="journal article" date="2011" name="Environ. Microbiol.">
        <title>Time-series analyses of Monterey Bay coastal microbial picoplankton using a 'genome proxy' microarray.</title>
        <authorList>
            <person name="Rich V.I."/>
            <person name="Pham V.D."/>
            <person name="Eppley J."/>
            <person name="Shi Y."/>
            <person name="DeLong E.F."/>
        </authorList>
    </citation>
    <scope>NUCLEOTIDE SEQUENCE</scope>
</reference>
<dbReference type="Pfam" id="PF04519">
    <property type="entry name" value="Bactofilin"/>
    <property type="match status" value="1"/>
</dbReference>
<proteinExistence type="inferred from homology"/>
<dbReference type="AlphaFoldDB" id="E0XTI1"/>
<protein>
    <submittedName>
        <fullName evidence="2">Integral membrane protein ccma involved in cell shape determination</fullName>
    </submittedName>
</protein>
<evidence type="ECO:0000313" key="2">
    <source>
        <dbReference type="EMBL" id="ADI17722.1"/>
    </source>
</evidence>
<name>E0XTI1_9GAMM</name>
<sequence length="155" mass="16415">MFGKDEATNVIKANVVNDKEPAANTLVSKATEIIGDIHFSGELIIEGRVKGSIYAEDDSSAVIRVADKGSVEGEICVPSAVINGLVQGDVRSSNHLELAAKAVVAGNVHYNLIEMVMGSEVNGNLMHISSDQSSKKRLTSDSNTLGFENKALESD</sequence>
<accession>E0XTI1</accession>
<evidence type="ECO:0000256" key="1">
    <source>
        <dbReference type="ARBA" id="ARBA00044755"/>
    </source>
</evidence>
<dbReference type="InterPro" id="IPR007607">
    <property type="entry name" value="BacA/B"/>
</dbReference>